<gene>
    <name evidence="2" type="ORF">CYLTODRAFT_458514</name>
</gene>
<organism evidence="2 3">
    <name type="scientific">Cylindrobasidium torrendii FP15055 ss-10</name>
    <dbReference type="NCBI Taxonomy" id="1314674"/>
    <lineage>
        <taxon>Eukaryota</taxon>
        <taxon>Fungi</taxon>
        <taxon>Dikarya</taxon>
        <taxon>Basidiomycota</taxon>
        <taxon>Agaricomycotina</taxon>
        <taxon>Agaricomycetes</taxon>
        <taxon>Agaricomycetidae</taxon>
        <taxon>Agaricales</taxon>
        <taxon>Marasmiineae</taxon>
        <taxon>Physalacriaceae</taxon>
        <taxon>Cylindrobasidium</taxon>
    </lineage>
</organism>
<reference evidence="2 3" key="1">
    <citation type="journal article" date="2015" name="Fungal Genet. Biol.">
        <title>Evolution of novel wood decay mechanisms in Agaricales revealed by the genome sequences of Fistulina hepatica and Cylindrobasidium torrendii.</title>
        <authorList>
            <person name="Floudas D."/>
            <person name="Held B.W."/>
            <person name="Riley R."/>
            <person name="Nagy L.G."/>
            <person name="Koehler G."/>
            <person name="Ransdell A.S."/>
            <person name="Younus H."/>
            <person name="Chow J."/>
            <person name="Chiniquy J."/>
            <person name="Lipzen A."/>
            <person name="Tritt A."/>
            <person name="Sun H."/>
            <person name="Haridas S."/>
            <person name="LaButti K."/>
            <person name="Ohm R.A."/>
            <person name="Kues U."/>
            <person name="Blanchette R.A."/>
            <person name="Grigoriev I.V."/>
            <person name="Minto R.E."/>
            <person name="Hibbett D.S."/>
        </authorList>
    </citation>
    <scope>NUCLEOTIDE SEQUENCE [LARGE SCALE GENOMIC DNA]</scope>
    <source>
        <strain evidence="2 3">FP15055 ss-10</strain>
    </source>
</reference>
<sequence length="626" mass="67807">MNTTATPSTPNPGGTPMRRGPSRIAKEDPEYYPKAPRIQDIFRKENETPERLATRAEVDGSLPKCVKDAVLEASPNPNKCADTGAPDLHGRIAFAHVLGGHTESTFLLRTGTDLRSCGRSIYVHSYANVVQLDVGPHNDFDAHLYARRPLKEVCNDILDIAERNSKLPVNSPDRVDVWDKYPPGVHYDLEYVPMGRKLHDPHYQNDICVGTRAGDQSRPLIKSHTAPGNEFLRFVIALRVKRVKNELDTCGIPADDHMWSTEVLKRATALGWFDPIDAYEMKYLVQKGVLDPNDISTLRDLKGRGSVSNKPLKCCIMSPDKLSKRDNSYLVDVLHPTYIVSKAPARNDRLVLKGLTPTMPKKPKKKAIPSDKLVAPAFPRVPEASDSESMNSTQNSEPTSKFKTRTIGSNTLVASQTTSTPAARVPKRGRESNADNRATKKGKTVDNAYAHKSSSPNPFVGSSPDNSSGDSPQVANTFKAMLRSKGDAPKGRPAAAPPKGQQAVAARHSVAPGAAQSKAPQPAAAIKDKPSNASIVPKSGFAFKMPSNKTVLSSNAPYQAKSMQPAAPAQSVARNASQPALRPPSTSRIPGPSTSKIPVPSAASSSRRVIDRMKPKPEPKSKPPKA</sequence>
<protein>
    <submittedName>
        <fullName evidence="2">Uncharacterized protein</fullName>
    </submittedName>
</protein>
<feature type="region of interest" description="Disordered" evidence="1">
    <location>
        <begin position="1"/>
        <end position="29"/>
    </location>
</feature>
<feature type="compositionally biased region" description="Polar residues" evidence="1">
    <location>
        <begin position="572"/>
        <end position="607"/>
    </location>
</feature>
<feature type="compositionally biased region" description="Basic and acidic residues" evidence="1">
    <location>
        <begin position="428"/>
        <end position="438"/>
    </location>
</feature>
<proteinExistence type="predicted"/>
<feature type="region of interest" description="Disordered" evidence="1">
    <location>
        <begin position="355"/>
        <end position="626"/>
    </location>
</feature>
<feature type="compositionally biased region" description="Polar residues" evidence="1">
    <location>
        <begin position="1"/>
        <end position="12"/>
    </location>
</feature>
<keyword evidence="3" id="KW-1185">Reference proteome</keyword>
<evidence type="ECO:0000256" key="1">
    <source>
        <dbReference type="SAM" id="MobiDB-lite"/>
    </source>
</evidence>
<feature type="compositionally biased region" description="Polar residues" evidence="1">
    <location>
        <begin position="387"/>
        <end position="421"/>
    </location>
</feature>
<feature type="compositionally biased region" description="Polar residues" evidence="1">
    <location>
        <begin position="547"/>
        <end position="557"/>
    </location>
</feature>
<feature type="compositionally biased region" description="Low complexity" evidence="1">
    <location>
        <begin position="491"/>
        <end position="525"/>
    </location>
</feature>
<evidence type="ECO:0000313" key="3">
    <source>
        <dbReference type="Proteomes" id="UP000054007"/>
    </source>
</evidence>
<dbReference type="EMBL" id="KN880730">
    <property type="protein sequence ID" value="KIY62997.1"/>
    <property type="molecule type" value="Genomic_DNA"/>
</dbReference>
<dbReference type="Proteomes" id="UP000054007">
    <property type="component" value="Unassembled WGS sequence"/>
</dbReference>
<feature type="compositionally biased region" description="Basic and acidic residues" evidence="1">
    <location>
        <begin position="608"/>
        <end position="626"/>
    </location>
</feature>
<feature type="compositionally biased region" description="Low complexity" evidence="1">
    <location>
        <begin position="461"/>
        <end position="472"/>
    </location>
</feature>
<accession>A0A0D7AXP4</accession>
<evidence type="ECO:0000313" key="2">
    <source>
        <dbReference type="EMBL" id="KIY62997.1"/>
    </source>
</evidence>
<dbReference type="AlphaFoldDB" id="A0A0D7AXP4"/>
<name>A0A0D7AXP4_9AGAR</name>